<comment type="caution">
    <text evidence="1">The sequence shown here is derived from an EMBL/GenBank/DDBJ whole genome shotgun (WGS) entry which is preliminary data.</text>
</comment>
<protein>
    <submittedName>
        <fullName evidence="1">Uncharacterized protein</fullName>
    </submittedName>
</protein>
<dbReference type="EMBL" id="BARV01015089">
    <property type="protein sequence ID" value="GAI26745.1"/>
    <property type="molecule type" value="Genomic_DNA"/>
</dbReference>
<dbReference type="AlphaFoldDB" id="X1NIV7"/>
<name>X1NIV7_9ZZZZ</name>
<sequence length="45" mass="5011">NWFPDVEPTLSVPRPLGYIIPAKHLDVVETLLGLAYGENQSPLHL</sequence>
<feature type="non-terminal residue" evidence="1">
    <location>
        <position position="1"/>
    </location>
</feature>
<proteinExistence type="predicted"/>
<gene>
    <name evidence="1" type="ORF">S06H3_26148</name>
</gene>
<evidence type="ECO:0000313" key="1">
    <source>
        <dbReference type="EMBL" id="GAI26745.1"/>
    </source>
</evidence>
<organism evidence="1">
    <name type="scientific">marine sediment metagenome</name>
    <dbReference type="NCBI Taxonomy" id="412755"/>
    <lineage>
        <taxon>unclassified sequences</taxon>
        <taxon>metagenomes</taxon>
        <taxon>ecological metagenomes</taxon>
    </lineage>
</organism>
<reference evidence="1" key="1">
    <citation type="journal article" date="2014" name="Front. Microbiol.">
        <title>High frequency of phylogenetically diverse reductive dehalogenase-homologous genes in deep subseafloor sedimentary metagenomes.</title>
        <authorList>
            <person name="Kawai M."/>
            <person name="Futagami T."/>
            <person name="Toyoda A."/>
            <person name="Takaki Y."/>
            <person name="Nishi S."/>
            <person name="Hori S."/>
            <person name="Arai W."/>
            <person name="Tsubouchi T."/>
            <person name="Morono Y."/>
            <person name="Uchiyama I."/>
            <person name="Ito T."/>
            <person name="Fujiyama A."/>
            <person name="Inagaki F."/>
            <person name="Takami H."/>
        </authorList>
    </citation>
    <scope>NUCLEOTIDE SEQUENCE</scope>
    <source>
        <strain evidence="1">Expedition CK06-06</strain>
    </source>
</reference>
<accession>X1NIV7</accession>